<evidence type="ECO:0000313" key="2">
    <source>
        <dbReference type="EMBL" id="BAM79599.1"/>
    </source>
</evidence>
<accession>M1V791</accession>
<dbReference type="GeneID" id="16993265"/>
<reference evidence="2 3" key="1">
    <citation type="journal article" date="2004" name="Nature">
        <title>Genome sequence of the ultrasmall unicellular red alga Cyanidioschyzon merolae 10D.</title>
        <authorList>
            <person name="Matsuzaki M."/>
            <person name="Misumi O."/>
            <person name="Shin-i T."/>
            <person name="Maruyama S."/>
            <person name="Takahara M."/>
            <person name="Miyagishima S."/>
            <person name="Mori T."/>
            <person name="Nishida K."/>
            <person name="Yagisawa F."/>
            <person name="Nishida K."/>
            <person name="Yoshida Y."/>
            <person name="Nishimura Y."/>
            <person name="Nakao S."/>
            <person name="Kobayashi T."/>
            <person name="Momoyama Y."/>
            <person name="Higashiyama T."/>
            <person name="Minoda A."/>
            <person name="Sano M."/>
            <person name="Nomoto H."/>
            <person name="Oishi K."/>
            <person name="Hayashi H."/>
            <person name="Ohta F."/>
            <person name="Nishizaka S."/>
            <person name="Haga S."/>
            <person name="Miura S."/>
            <person name="Morishita T."/>
            <person name="Kabeya Y."/>
            <person name="Terasawa K."/>
            <person name="Suzuki Y."/>
            <person name="Ishii Y."/>
            <person name="Asakawa S."/>
            <person name="Takano H."/>
            <person name="Ohta N."/>
            <person name="Kuroiwa H."/>
            <person name="Tanaka K."/>
            <person name="Shimizu N."/>
            <person name="Sugano S."/>
            <person name="Sato N."/>
            <person name="Nozaki H."/>
            <person name="Ogasawara N."/>
            <person name="Kohara Y."/>
            <person name="Kuroiwa T."/>
        </authorList>
    </citation>
    <scope>NUCLEOTIDE SEQUENCE [LARGE SCALE GENOMIC DNA]</scope>
    <source>
        <strain evidence="2 3">10D</strain>
    </source>
</reference>
<protein>
    <submittedName>
        <fullName evidence="2">Uncharacterized protein</fullName>
    </submittedName>
</protein>
<sequence>MFVSHVWGITIGDKQGNKVGFICPKPMINRRTRRTEKDRFFQRNGFNGVPLGSAPCSKRKQRRNKFRSAPFYLQNVVMIVRFRPESFVESARRARDSEEIEFVRKHGVSLVKRATGYLARGVRDKASHDMACVVFLFGTGSIVFLLQLINSIPCASTAFELFGVISASLIAWKSLMRLSSVNGKNSSKGTQPWAEFFRIRNRP</sequence>
<feature type="transmembrane region" description="Helical" evidence="1">
    <location>
        <begin position="155"/>
        <end position="172"/>
    </location>
</feature>
<dbReference type="AlphaFoldDB" id="M1V791"/>
<dbReference type="KEGG" id="cme:CYME_CMG224C"/>
<organism evidence="2 3">
    <name type="scientific">Cyanidioschyzon merolae (strain NIES-3377 / 10D)</name>
    <name type="common">Unicellular red alga</name>
    <dbReference type="NCBI Taxonomy" id="280699"/>
    <lineage>
        <taxon>Eukaryota</taxon>
        <taxon>Rhodophyta</taxon>
        <taxon>Bangiophyceae</taxon>
        <taxon>Cyanidiales</taxon>
        <taxon>Cyanidiaceae</taxon>
        <taxon>Cyanidioschyzon</taxon>
    </lineage>
</organism>
<feature type="transmembrane region" description="Helical" evidence="1">
    <location>
        <begin position="130"/>
        <end position="149"/>
    </location>
</feature>
<gene>
    <name evidence="2" type="ORF">CYME_CMG224C</name>
</gene>
<keyword evidence="1" id="KW-0472">Membrane</keyword>
<dbReference type="Proteomes" id="UP000007014">
    <property type="component" value="Chromosome 7"/>
</dbReference>
<keyword evidence="1" id="KW-1133">Transmembrane helix</keyword>
<name>M1V791_CYAM1</name>
<keyword evidence="1" id="KW-0812">Transmembrane</keyword>
<dbReference type="RefSeq" id="XP_005535885.1">
    <property type="nucleotide sequence ID" value="XM_005535828.1"/>
</dbReference>
<keyword evidence="3" id="KW-1185">Reference proteome</keyword>
<reference evidence="2 3" key="2">
    <citation type="journal article" date="2007" name="BMC Biol.">
        <title>A 100%-complete sequence reveals unusually simple genomic features in the hot-spring red alga Cyanidioschyzon merolae.</title>
        <authorList>
            <person name="Nozaki H."/>
            <person name="Takano H."/>
            <person name="Misumi O."/>
            <person name="Terasawa K."/>
            <person name="Matsuzaki M."/>
            <person name="Maruyama S."/>
            <person name="Nishida K."/>
            <person name="Yagisawa F."/>
            <person name="Yoshida Y."/>
            <person name="Fujiwara T."/>
            <person name="Takio S."/>
            <person name="Tamura K."/>
            <person name="Chung S.J."/>
            <person name="Nakamura S."/>
            <person name="Kuroiwa H."/>
            <person name="Tanaka K."/>
            <person name="Sato N."/>
            <person name="Kuroiwa T."/>
        </authorList>
    </citation>
    <scope>NUCLEOTIDE SEQUENCE [LARGE SCALE GENOMIC DNA]</scope>
    <source>
        <strain evidence="2 3">10D</strain>
    </source>
</reference>
<evidence type="ECO:0000313" key="3">
    <source>
        <dbReference type="Proteomes" id="UP000007014"/>
    </source>
</evidence>
<proteinExistence type="predicted"/>
<evidence type="ECO:0000256" key="1">
    <source>
        <dbReference type="SAM" id="Phobius"/>
    </source>
</evidence>
<dbReference type="EMBL" id="AP006489">
    <property type="protein sequence ID" value="BAM79599.1"/>
    <property type="molecule type" value="Genomic_DNA"/>
</dbReference>